<keyword evidence="4" id="KW-1185">Reference proteome</keyword>
<comment type="caution">
    <text evidence="3">The sequence shown here is derived from an EMBL/GenBank/DDBJ whole genome shotgun (WGS) entry which is preliminary data.</text>
</comment>
<evidence type="ECO:0000313" key="4">
    <source>
        <dbReference type="Proteomes" id="UP000286045"/>
    </source>
</evidence>
<accession>A0A439CM24</accession>
<reference evidence="3 4" key="1">
    <citation type="submission" date="2018-12" db="EMBL/GenBank/DDBJ databases">
        <title>Draft genome sequence of Xylaria grammica IHI A82.</title>
        <authorList>
            <person name="Buettner E."/>
            <person name="Kellner H."/>
        </authorList>
    </citation>
    <scope>NUCLEOTIDE SEQUENCE [LARGE SCALE GENOMIC DNA]</scope>
    <source>
        <strain evidence="3 4">IHI A82</strain>
    </source>
</reference>
<evidence type="ECO:0000256" key="1">
    <source>
        <dbReference type="SAM" id="SignalP"/>
    </source>
</evidence>
<feature type="chain" id="PRO_5019291887" description="GH64 domain-containing protein" evidence="1">
    <location>
        <begin position="22"/>
        <end position="432"/>
    </location>
</feature>
<gene>
    <name evidence="3" type="ORF">EKO27_g11904</name>
</gene>
<dbReference type="InterPro" id="IPR037176">
    <property type="entry name" value="Osmotin/thaumatin-like_sf"/>
</dbReference>
<dbReference type="PANTHER" id="PTHR38165">
    <property type="match status" value="1"/>
</dbReference>
<dbReference type="Proteomes" id="UP000286045">
    <property type="component" value="Unassembled WGS sequence"/>
</dbReference>
<dbReference type="Pfam" id="PF16483">
    <property type="entry name" value="Glyco_hydro_64"/>
    <property type="match status" value="1"/>
</dbReference>
<feature type="domain" description="GH64" evidence="2">
    <location>
        <begin position="54"/>
        <end position="416"/>
    </location>
</feature>
<dbReference type="Gene3D" id="3.30.920.50">
    <property type="entry name" value="Beta-1,3-glucanase, C-terminal domain"/>
    <property type="match status" value="1"/>
</dbReference>
<dbReference type="Gene3D" id="2.60.110.10">
    <property type="entry name" value="Thaumatin"/>
    <property type="match status" value="1"/>
</dbReference>
<dbReference type="AlphaFoldDB" id="A0A439CM24"/>
<dbReference type="InterPro" id="IPR042517">
    <property type="entry name" value="Glyco_hydro_64_N_2"/>
</dbReference>
<protein>
    <recommendedName>
        <fullName evidence="2">GH64 domain-containing protein</fullName>
    </recommendedName>
</protein>
<feature type="signal peptide" evidence="1">
    <location>
        <begin position="1"/>
        <end position="21"/>
    </location>
</feature>
<proteinExistence type="predicted"/>
<dbReference type="PANTHER" id="PTHR38165:SF1">
    <property type="entry name" value="GLUCANASE B"/>
    <property type="match status" value="1"/>
</dbReference>
<keyword evidence="1" id="KW-0732">Signal</keyword>
<organism evidence="3 4">
    <name type="scientific">Xylaria grammica</name>
    <dbReference type="NCBI Taxonomy" id="363999"/>
    <lineage>
        <taxon>Eukaryota</taxon>
        <taxon>Fungi</taxon>
        <taxon>Dikarya</taxon>
        <taxon>Ascomycota</taxon>
        <taxon>Pezizomycotina</taxon>
        <taxon>Sordariomycetes</taxon>
        <taxon>Xylariomycetidae</taxon>
        <taxon>Xylariales</taxon>
        <taxon>Xylariaceae</taxon>
        <taxon>Xylaria</taxon>
    </lineage>
</organism>
<name>A0A439CM24_9PEZI</name>
<dbReference type="InterPro" id="IPR037398">
    <property type="entry name" value="Glyco_hydro_64_fam"/>
</dbReference>
<dbReference type="EMBL" id="RYZI01000893">
    <property type="protein sequence ID" value="RWA03201.1"/>
    <property type="molecule type" value="Genomic_DNA"/>
</dbReference>
<sequence>MRGTFGLAAATVAAFVTGSLARPLVVQPGGVDDIVITEHNTLNSTSKVEAAEGNNPLQIEIVNNFGENQMFLYVTGQDSNGVACMVDADGNLFYPDAGGSAVPVLIEGNIKSELGGLGSTTTFTVPEFLISSRIWVSEGELQFFTSLDPDSGRTNIVEPSVANPKDPSAGIKWGFVEFNWDNGTIYANITYVDWVGIAMGMSLTLGTGEVQTVKGLVAGGVQKLCDDLNAQNAEDSAGWDKLCMTNDNGEAVRVLSPNLYLDLDPSWQAEYYNGYIDEVWSKYANEDLTINTQSNASNVACRVADDQLTCAGDNRGYPKPTIGDIYGCNTGPFAIIDGDNGVHRAVVPRLCAAFHRSTLLLDGGNVQPSLPAESYYTANPTSHYSRIVHVYEEDNIGYAFSYDDINPEGENASGTVAGPDPTLLRVTVGGWS</sequence>
<dbReference type="InterPro" id="IPR032477">
    <property type="entry name" value="Glyco_hydro_64"/>
</dbReference>
<evidence type="ECO:0000313" key="3">
    <source>
        <dbReference type="EMBL" id="RWA03201.1"/>
    </source>
</evidence>
<dbReference type="PROSITE" id="PS52006">
    <property type="entry name" value="GH64"/>
    <property type="match status" value="1"/>
</dbReference>
<evidence type="ECO:0000259" key="2">
    <source>
        <dbReference type="PROSITE" id="PS52006"/>
    </source>
</evidence>